<reference evidence="2 3" key="1">
    <citation type="journal article" date="2013" name="Nature">
        <title>Insights into bilaterian evolution from three spiralian genomes.</title>
        <authorList>
            <person name="Simakov O."/>
            <person name="Marletaz F."/>
            <person name="Cho S.J."/>
            <person name="Edsinger-Gonzales E."/>
            <person name="Havlak P."/>
            <person name="Hellsten U."/>
            <person name="Kuo D.H."/>
            <person name="Larsson T."/>
            <person name="Lv J."/>
            <person name="Arendt D."/>
            <person name="Savage R."/>
            <person name="Osoegawa K."/>
            <person name="de Jong P."/>
            <person name="Grimwood J."/>
            <person name="Chapman J.A."/>
            <person name="Shapiro H."/>
            <person name="Aerts A."/>
            <person name="Otillar R.P."/>
            <person name="Terry A.Y."/>
            <person name="Boore J.L."/>
            <person name="Grigoriev I.V."/>
            <person name="Lindberg D.R."/>
            <person name="Seaver E.C."/>
            <person name="Weisblat D.A."/>
            <person name="Putnam N.H."/>
            <person name="Rokhsar D.S."/>
        </authorList>
    </citation>
    <scope>NUCLEOTIDE SEQUENCE [LARGE SCALE GENOMIC DNA]</scope>
</reference>
<sequence length="607" mass="69597">MSLTDTRISIHRLRGHDSRRSLSTTDETAMAPVVLRRKRSLAQSFSQRVVTEQPFLDPRESKTSWGPSVGQSLSLEYRDSQITVREGDEIDGATSKWKLNNVRAKLGTVRLLLFDFKTWYRRWRYKSWDNPFLYQYISHIERNFGSGIGALFFFTRWVIMLNTFLVVIWLLFVVIPMAINFDYSSIDRPFVYRNLLDGQGPVADSWVFFCSYKPKILANGIIFPNFYYHIGLAYLSMILFTFFGSLFILLRNMAIARKPSVSNSLNKRYRFSFLLFSSWDFSITAEDAAINLRKGIISALKTLLGLKYVVAAIDSDLVQPVCRSVIEDANLLQVYMTPVAFSLINLFIPFFLSKIPLIEKYKTGQAELNITISRIFFLRMANVFALIMSLYSMTLQSERLAVSRVCIGTILGQEIYKLIIMDTIIHIGTLVCPVLPLVGAVSNLIFFFLNYAIVTHTCKPPIKRWRQTRRTFFFMSVLLFTLFCVIVPVSIVIGSRVIDLGATSTANVVEGPFSGQFIPTSVYTSFANSLPIYWLKLVLLWLISNTVVLPLFLILVSVLSYQKMRLTGEKTHCLILQAELQQEREDNKKLVKKLQEVRLYGNMALKL</sequence>
<feature type="transmembrane region" description="Helical" evidence="1">
    <location>
        <begin position="271"/>
        <end position="290"/>
    </location>
</feature>
<keyword evidence="1" id="KW-1133">Transmembrane helix</keyword>
<dbReference type="RefSeq" id="XP_009052231.1">
    <property type="nucleotide sequence ID" value="XM_009053983.1"/>
</dbReference>
<keyword evidence="1" id="KW-0812">Transmembrane</keyword>
<dbReference type="CTD" id="20250998"/>
<dbReference type="Proteomes" id="UP000030746">
    <property type="component" value="Unassembled WGS sequence"/>
</dbReference>
<dbReference type="AlphaFoldDB" id="V4ATJ9"/>
<feature type="transmembrane region" description="Helical" evidence="1">
    <location>
        <begin position="226"/>
        <end position="250"/>
    </location>
</feature>
<dbReference type="HOGENOM" id="CLU_450019_0_0_1"/>
<feature type="transmembrane region" description="Helical" evidence="1">
    <location>
        <begin position="424"/>
        <end position="451"/>
    </location>
</feature>
<dbReference type="GO" id="GO:0005886">
    <property type="term" value="C:plasma membrane"/>
    <property type="evidence" value="ECO:0007669"/>
    <property type="project" value="InterPro"/>
</dbReference>
<feature type="transmembrane region" description="Helical" evidence="1">
    <location>
        <begin position="376"/>
        <end position="394"/>
    </location>
</feature>
<dbReference type="PANTHER" id="PTHR23302">
    <property type="entry name" value="TRANSMEMBRANE CHANNEL-RELATED"/>
    <property type="match status" value="1"/>
</dbReference>
<dbReference type="OrthoDB" id="1936208at2759"/>
<keyword evidence="3" id="KW-1185">Reference proteome</keyword>
<dbReference type="STRING" id="225164.V4ATJ9"/>
<dbReference type="PANTHER" id="PTHR23302:SF24">
    <property type="entry name" value="TMC DOMAIN-CONTAINING PROTEIN"/>
    <property type="match status" value="1"/>
</dbReference>
<dbReference type="InterPro" id="IPR038900">
    <property type="entry name" value="TMC"/>
</dbReference>
<keyword evidence="1" id="KW-0472">Membrane</keyword>
<feature type="transmembrane region" description="Helical" evidence="1">
    <location>
        <begin position="157"/>
        <end position="179"/>
    </location>
</feature>
<dbReference type="GO" id="GO:0008381">
    <property type="term" value="F:mechanosensitive monoatomic ion channel activity"/>
    <property type="evidence" value="ECO:0007669"/>
    <property type="project" value="TreeGrafter"/>
</dbReference>
<evidence type="ECO:0000313" key="3">
    <source>
        <dbReference type="Proteomes" id="UP000030746"/>
    </source>
</evidence>
<accession>V4ATJ9</accession>
<gene>
    <name evidence="2" type="ORF">LOTGIDRAFT_239211</name>
</gene>
<evidence type="ECO:0000256" key="1">
    <source>
        <dbReference type="SAM" id="Phobius"/>
    </source>
</evidence>
<name>V4ATJ9_LOTGI</name>
<feature type="transmembrane region" description="Helical" evidence="1">
    <location>
        <begin position="472"/>
        <end position="493"/>
    </location>
</feature>
<dbReference type="OMA" id="NHNIRAN"/>
<protein>
    <submittedName>
        <fullName evidence="2">Uncharacterized protein</fullName>
    </submittedName>
</protein>
<dbReference type="EMBL" id="KB201346">
    <property type="protein sequence ID" value="ESO97071.1"/>
    <property type="molecule type" value="Genomic_DNA"/>
</dbReference>
<evidence type="ECO:0000313" key="2">
    <source>
        <dbReference type="EMBL" id="ESO97071.1"/>
    </source>
</evidence>
<feature type="transmembrane region" description="Helical" evidence="1">
    <location>
        <begin position="334"/>
        <end position="355"/>
    </location>
</feature>
<dbReference type="KEGG" id="lgi:LOTGIDRAFT_239211"/>
<organism evidence="2 3">
    <name type="scientific">Lottia gigantea</name>
    <name type="common">Giant owl limpet</name>
    <dbReference type="NCBI Taxonomy" id="225164"/>
    <lineage>
        <taxon>Eukaryota</taxon>
        <taxon>Metazoa</taxon>
        <taxon>Spiralia</taxon>
        <taxon>Lophotrochozoa</taxon>
        <taxon>Mollusca</taxon>
        <taxon>Gastropoda</taxon>
        <taxon>Patellogastropoda</taxon>
        <taxon>Lottioidea</taxon>
        <taxon>Lottiidae</taxon>
        <taxon>Lottia</taxon>
    </lineage>
</organism>
<proteinExistence type="predicted"/>
<dbReference type="GeneID" id="20250998"/>
<feature type="transmembrane region" description="Helical" evidence="1">
    <location>
        <begin position="538"/>
        <end position="561"/>
    </location>
</feature>